<accession>A0ABV5C0V6</accession>
<dbReference type="RefSeq" id="WP_375520199.1">
    <property type="nucleotide sequence ID" value="NZ_JBHIRY010000009.1"/>
</dbReference>
<dbReference type="Proteomes" id="UP001580430">
    <property type="component" value="Unassembled WGS sequence"/>
</dbReference>
<reference evidence="1 2" key="1">
    <citation type="submission" date="2024-09" db="EMBL/GenBank/DDBJ databases">
        <title>Paenibacillus zeirhizospherea sp. nov., isolated from surface of the maize (Zea mays) roots in a horticulture field, Hungary.</title>
        <authorList>
            <person name="Marton D."/>
            <person name="Farkas M."/>
            <person name="Bedics A."/>
            <person name="Toth E."/>
            <person name="Tancsics A."/>
            <person name="Boka K."/>
            <person name="Marati G."/>
            <person name="Kriszt B."/>
            <person name="Cserhati M."/>
        </authorList>
    </citation>
    <scope>NUCLEOTIDE SEQUENCE [LARGE SCALE GENOMIC DNA]</scope>
    <source>
        <strain evidence="1 2">JCM 18446</strain>
    </source>
</reference>
<comment type="caution">
    <text evidence="1">The sequence shown here is derived from an EMBL/GenBank/DDBJ whole genome shotgun (WGS) entry which is preliminary data.</text>
</comment>
<name>A0ABV5C0V6_9BACL</name>
<organism evidence="1 2">
    <name type="scientific">Paenibacillus medicaginis</name>
    <dbReference type="NCBI Taxonomy" id="1470560"/>
    <lineage>
        <taxon>Bacteria</taxon>
        <taxon>Bacillati</taxon>
        <taxon>Bacillota</taxon>
        <taxon>Bacilli</taxon>
        <taxon>Bacillales</taxon>
        <taxon>Paenibacillaceae</taxon>
        <taxon>Paenibacillus</taxon>
    </lineage>
</organism>
<proteinExistence type="predicted"/>
<sequence>MIEWGNEVDVAEYTTIYLADERQPPEWFPSDASPFAGEQVTHWAFVNFPGERST</sequence>
<evidence type="ECO:0000313" key="1">
    <source>
        <dbReference type="EMBL" id="MFB5761051.1"/>
    </source>
</evidence>
<gene>
    <name evidence="1" type="ORF">ACE5LO_11675</name>
</gene>
<evidence type="ECO:0000313" key="2">
    <source>
        <dbReference type="Proteomes" id="UP001580430"/>
    </source>
</evidence>
<dbReference type="EMBL" id="JBHIRY010000009">
    <property type="protein sequence ID" value="MFB5761051.1"/>
    <property type="molecule type" value="Genomic_DNA"/>
</dbReference>
<protein>
    <submittedName>
        <fullName evidence="1">Uncharacterized protein</fullName>
    </submittedName>
</protein>
<keyword evidence="2" id="KW-1185">Reference proteome</keyword>